<dbReference type="AlphaFoldDB" id="A0A830F3H3"/>
<feature type="transmembrane region" description="Helical" evidence="1">
    <location>
        <begin position="47"/>
        <end position="64"/>
    </location>
</feature>
<evidence type="ECO:0000313" key="3">
    <source>
        <dbReference type="Proteomes" id="UP000607197"/>
    </source>
</evidence>
<gene>
    <name evidence="2" type="ORF">GCM10009039_16490</name>
</gene>
<keyword evidence="3" id="KW-1185">Reference proteome</keyword>
<keyword evidence="1" id="KW-0812">Transmembrane</keyword>
<reference evidence="2" key="1">
    <citation type="journal article" date="2014" name="Int. J. Syst. Evol. Microbiol.">
        <title>Complete genome sequence of Corynebacterium casei LMG S-19264T (=DSM 44701T), isolated from a smear-ripened cheese.</title>
        <authorList>
            <consortium name="US DOE Joint Genome Institute (JGI-PGF)"/>
            <person name="Walter F."/>
            <person name="Albersmeier A."/>
            <person name="Kalinowski J."/>
            <person name="Ruckert C."/>
        </authorList>
    </citation>
    <scope>NUCLEOTIDE SEQUENCE</scope>
    <source>
        <strain evidence="2">JCM 19596</strain>
    </source>
</reference>
<organism evidence="2 3">
    <name type="scientific">Halocalculus aciditolerans</name>
    <dbReference type="NCBI Taxonomy" id="1383812"/>
    <lineage>
        <taxon>Archaea</taxon>
        <taxon>Methanobacteriati</taxon>
        <taxon>Methanobacteriota</taxon>
        <taxon>Stenosarchaea group</taxon>
        <taxon>Halobacteria</taxon>
        <taxon>Halobacteriales</taxon>
        <taxon>Halobacteriaceae</taxon>
        <taxon>Halocalculus</taxon>
    </lineage>
</organism>
<accession>A0A830F3H3</accession>
<proteinExistence type="predicted"/>
<keyword evidence="1" id="KW-1133">Transmembrane helix</keyword>
<reference evidence="2" key="2">
    <citation type="submission" date="2020-09" db="EMBL/GenBank/DDBJ databases">
        <authorList>
            <person name="Sun Q."/>
            <person name="Ohkuma M."/>
        </authorList>
    </citation>
    <scope>NUCLEOTIDE SEQUENCE</scope>
    <source>
        <strain evidence="2">JCM 19596</strain>
    </source>
</reference>
<name>A0A830F3H3_9EURY</name>
<evidence type="ECO:0000256" key="1">
    <source>
        <dbReference type="SAM" id="Phobius"/>
    </source>
</evidence>
<dbReference type="EMBL" id="BMPG01000002">
    <property type="protein sequence ID" value="GGL58957.1"/>
    <property type="molecule type" value="Genomic_DNA"/>
</dbReference>
<dbReference type="Proteomes" id="UP000607197">
    <property type="component" value="Unassembled WGS sequence"/>
</dbReference>
<evidence type="ECO:0000313" key="2">
    <source>
        <dbReference type="EMBL" id="GGL58957.1"/>
    </source>
</evidence>
<sequence>MTRPNPRHEPHADHPTRTAPPVVVSLGLALAVPAVVLVALLPTAATAAAGAAFTAGTALGFAAARR</sequence>
<protein>
    <submittedName>
        <fullName evidence="2">Uncharacterized protein</fullName>
    </submittedName>
</protein>
<comment type="caution">
    <text evidence="2">The sequence shown here is derived from an EMBL/GenBank/DDBJ whole genome shotgun (WGS) entry which is preliminary data.</text>
</comment>
<dbReference type="RefSeq" id="WP_188977810.1">
    <property type="nucleotide sequence ID" value="NZ_BMPG01000002.1"/>
</dbReference>
<feature type="transmembrane region" description="Helical" evidence="1">
    <location>
        <begin position="21"/>
        <end position="41"/>
    </location>
</feature>
<keyword evidence="1" id="KW-0472">Membrane</keyword>